<reference evidence="1 2" key="2">
    <citation type="submission" date="2019-09" db="EMBL/GenBank/DDBJ databases">
        <authorList>
            <person name="Jin C."/>
        </authorList>
    </citation>
    <scope>NUCLEOTIDE SEQUENCE [LARGE SCALE GENOMIC DNA]</scope>
    <source>
        <strain evidence="1 2">BN140078</strain>
    </source>
</reference>
<protein>
    <submittedName>
        <fullName evidence="1">Uncharacterized protein</fullName>
    </submittedName>
</protein>
<name>A0A5B2VIX6_9BACT</name>
<accession>A0A5B2VIX6</accession>
<dbReference type="EMBL" id="VUOC01000004">
    <property type="protein sequence ID" value="KAA2238486.1"/>
    <property type="molecule type" value="Genomic_DNA"/>
</dbReference>
<gene>
    <name evidence="1" type="ORF">F0L74_19880</name>
</gene>
<sequence length="93" mass="9953">MMTAPNSWACTLHISGIREDAGTPGKYHVSGEILSAAEGAKDNTFFAAGRHIEGFTFSLPANIKPGVTVKADVEFIGDPFTQNYQLNNIEPVA</sequence>
<keyword evidence="2" id="KW-1185">Reference proteome</keyword>
<proteinExistence type="predicted"/>
<organism evidence="1 2">
    <name type="scientific">Chitinophaga agrisoli</name>
    <dbReference type="NCBI Taxonomy" id="2607653"/>
    <lineage>
        <taxon>Bacteria</taxon>
        <taxon>Pseudomonadati</taxon>
        <taxon>Bacteroidota</taxon>
        <taxon>Chitinophagia</taxon>
        <taxon>Chitinophagales</taxon>
        <taxon>Chitinophagaceae</taxon>
        <taxon>Chitinophaga</taxon>
    </lineage>
</organism>
<evidence type="ECO:0000313" key="2">
    <source>
        <dbReference type="Proteomes" id="UP000324611"/>
    </source>
</evidence>
<dbReference type="Proteomes" id="UP000324611">
    <property type="component" value="Unassembled WGS sequence"/>
</dbReference>
<dbReference type="AlphaFoldDB" id="A0A5B2VIX6"/>
<reference evidence="1 2" key="1">
    <citation type="submission" date="2019-09" db="EMBL/GenBank/DDBJ databases">
        <title>Chitinophaga ginsengihumi sp. nov., isolated from soil of ginseng rhizosphere.</title>
        <authorList>
            <person name="Lee J."/>
        </authorList>
    </citation>
    <scope>NUCLEOTIDE SEQUENCE [LARGE SCALE GENOMIC DNA]</scope>
    <source>
        <strain evidence="1 2">BN140078</strain>
    </source>
</reference>
<comment type="caution">
    <text evidence="1">The sequence shown here is derived from an EMBL/GenBank/DDBJ whole genome shotgun (WGS) entry which is preliminary data.</text>
</comment>
<evidence type="ECO:0000313" key="1">
    <source>
        <dbReference type="EMBL" id="KAA2238486.1"/>
    </source>
</evidence>
<dbReference type="RefSeq" id="WP_149839666.1">
    <property type="nucleotide sequence ID" value="NZ_VUOC01000004.1"/>
</dbReference>